<dbReference type="RefSeq" id="WP_092527775.1">
    <property type="nucleotide sequence ID" value="NZ_FOWW01000001.1"/>
</dbReference>
<gene>
    <name evidence="1" type="ORF">SAMN05421810_101727</name>
</gene>
<sequence>MREPDVDTAVDALAGAVSHALRISVGSRPNENFSLREGMPGWNGDGQARLAALRVLGADALAPFVLAGHTLADEDVDLVLRAMRLHPAPDAPDPNRTRLWALRDWAVISVLHRLNARPVPVPARPRGIGERRWQAWCAELVRLSSLALPTIDSPPRAEVATRRLDLDRGLTRALLRRDHLSAARLARWQALDHVEDSDVHLPSVLDHLTVLAGDRPRVRLEVTLAGLLMRRGR</sequence>
<accession>A0A1I5LZ39</accession>
<protein>
    <submittedName>
        <fullName evidence="1">Uncharacterized protein</fullName>
    </submittedName>
</protein>
<dbReference type="EMBL" id="FOWW01000001">
    <property type="protein sequence ID" value="SFP02480.1"/>
    <property type="molecule type" value="Genomic_DNA"/>
</dbReference>
<evidence type="ECO:0000313" key="1">
    <source>
        <dbReference type="EMBL" id="SFP02480.1"/>
    </source>
</evidence>
<evidence type="ECO:0000313" key="2">
    <source>
        <dbReference type="Proteomes" id="UP000198727"/>
    </source>
</evidence>
<dbReference type="AlphaFoldDB" id="A0A1I5LZ39"/>
<organism evidence="1 2">
    <name type="scientific">Amycolatopsis arida</name>
    <dbReference type="NCBI Taxonomy" id="587909"/>
    <lineage>
        <taxon>Bacteria</taxon>
        <taxon>Bacillati</taxon>
        <taxon>Actinomycetota</taxon>
        <taxon>Actinomycetes</taxon>
        <taxon>Pseudonocardiales</taxon>
        <taxon>Pseudonocardiaceae</taxon>
        <taxon>Amycolatopsis</taxon>
    </lineage>
</organism>
<proteinExistence type="predicted"/>
<dbReference type="OrthoDB" id="3698319at2"/>
<dbReference type="Proteomes" id="UP000198727">
    <property type="component" value="Unassembled WGS sequence"/>
</dbReference>
<name>A0A1I5LZ39_9PSEU</name>
<keyword evidence="2" id="KW-1185">Reference proteome</keyword>
<dbReference type="STRING" id="587909.SAMN05421810_101727"/>
<reference evidence="2" key="1">
    <citation type="submission" date="2016-10" db="EMBL/GenBank/DDBJ databases">
        <authorList>
            <person name="Varghese N."/>
            <person name="Submissions S."/>
        </authorList>
    </citation>
    <scope>NUCLEOTIDE SEQUENCE [LARGE SCALE GENOMIC DNA]</scope>
    <source>
        <strain evidence="2">CGMCC 4.5579</strain>
    </source>
</reference>